<organism evidence="1 2">
    <name type="scientific">Mycobacterium phage Saguaro</name>
    <dbReference type="NCBI Taxonomy" id="2315616"/>
    <lineage>
        <taxon>Viruses</taxon>
        <taxon>Duplodnaviria</taxon>
        <taxon>Heunggongvirae</taxon>
        <taxon>Uroviricota</taxon>
        <taxon>Caudoviricetes</taxon>
        <taxon>Bclasvirinae</taxon>
        <taxon>Saguarovirus</taxon>
        <taxon>Saguarovirus saguaro</taxon>
    </lineage>
</organism>
<dbReference type="Proteomes" id="UP000269292">
    <property type="component" value="Segment"/>
</dbReference>
<accession>A0A386KCM6</accession>
<name>A0A386KCM6_9CAUD</name>
<dbReference type="KEGG" id="vg:60321091"/>
<proteinExistence type="predicted"/>
<keyword evidence="2" id="KW-1185">Reference proteome</keyword>
<dbReference type="GeneID" id="60321091"/>
<dbReference type="RefSeq" id="YP_009949684.1">
    <property type="nucleotide sequence ID" value="NC_051583.1"/>
</dbReference>
<evidence type="ECO:0000313" key="2">
    <source>
        <dbReference type="Proteomes" id="UP000269292"/>
    </source>
</evidence>
<protein>
    <submittedName>
        <fullName evidence="1">Membrane protein</fullName>
    </submittedName>
</protein>
<gene>
    <name evidence="1" type="primary">21</name>
    <name evidence="1" type="ORF">SEA_SAGUARO_21</name>
</gene>
<sequence length="60" mass="6576">MAALIAGIVILLLAWLLPLPYVLWVIGLIIGVVLVLYGLWVLLLGGPRPPAGTRRGVRWY</sequence>
<evidence type="ECO:0000313" key="1">
    <source>
        <dbReference type="EMBL" id="AYD82016.1"/>
    </source>
</evidence>
<reference evidence="1 2" key="1">
    <citation type="submission" date="2018-08" db="EMBL/GenBank/DDBJ databases">
        <authorList>
            <person name="Washington J.M."/>
            <person name="Garlena R.A."/>
            <person name="Russell D.A."/>
            <person name="Pope W.H."/>
            <person name="Jacobs-Sera D."/>
            <person name="Hatfull G.F."/>
        </authorList>
    </citation>
    <scope>NUCLEOTIDE SEQUENCE [LARGE SCALE GENOMIC DNA]</scope>
</reference>
<dbReference type="EMBL" id="MH744423">
    <property type="protein sequence ID" value="AYD82016.1"/>
    <property type="molecule type" value="Genomic_DNA"/>
</dbReference>